<proteinExistence type="predicted"/>
<organism evidence="1 2">
    <name type="scientific">Kibdelosporangium banguiense</name>
    <dbReference type="NCBI Taxonomy" id="1365924"/>
    <lineage>
        <taxon>Bacteria</taxon>
        <taxon>Bacillati</taxon>
        <taxon>Actinomycetota</taxon>
        <taxon>Actinomycetes</taxon>
        <taxon>Pseudonocardiales</taxon>
        <taxon>Pseudonocardiaceae</taxon>
        <taxon>Kibdelosporangium</taxon>
    </lineage>
</organism>
<accession>A0ABS4TIE6</accession>
<dbReference type="Proteomes" id="UP001519332">
    <property type="component" value="Unassembled WGS sequence"/>
</dbReference>
<dbReference type="EMBL" id="JAGINW010000001">
    <property type="protein sequence ID" value="MBP2324205.1"/>
    <property type="molecule type" value="Genomic_DNA"/>
</dbReference>
<reference evidence="1 2" key="1">
    <citation type="submission" date="2021-03" db="EMBL/GenBank/DDBJ databases">
        <title>Sequencing the genomes of 1000 actinobacteria strains.</title>
        <authorList>
            <person name="Klenk H.-P."/>
        </authorList>
    </citation>
    <scope>NUCLEOTIDE SEQUENCE [LARGE SCALE GENOMIC DNA]</scope>
    <source>
        <strain evidence="1 2">DSM 46670</strain>
    </source>
</reference>
<dbReference type="RefSeq" id="WP_209641387.1">
    <property type="nucleotide sequence ID" value="NZ_JAGINW010000001.1"/>
</dbReference>
<gene>
    <name evidence="1" type="ORF">JOF56_004590</name>
</gene>
<evidence type="ECO:0000313" key="2">
    <source>
        <dbReference type="Proteomes" id="UP001519332"/>
    </source>
</evidence>
<comment type="caution">
    <text evidence="1">The sequence shown here is derived from an EMBL/GenBank/DDBJ whole genome shotgun (WGS) entry which is preliminary data.</text>
</comment>
<protein>
    <submittedName>
        <fullName evidence="1">Uncharacterized protein</fullName>
    </submittedName>
</protein>
<keyword evidence="2" id="KW-1185">Reference proteome</keyword>
<name>A0ABS4TIE6_9PSEU</name>
<sequence length="108" mass="12658">MLIPLPIRLRRQVEVAYYFDPKGDLQIYTSVDNRNHIHTFVTFHGVTEMRLAKCMHDIEIDMIEQGPDRFRFSVEADDYIGGYVLATGMTLRKHGRSLEQVVEPWTYP</sequence>
<evidence type="ECO:0000313" key="1">
    <source>
        <dbReference type="EMBL" id="MBP2324205.1"/>
    </source>
</evidence>